<dbReference type="InterPro" id="IPR012902">
    <property type="entry name" value="N_methyl_site"/>
</dbReference>
<name>A0ABM8ZJ60_9VIBR</name>
<comment type="caution">
    <text evidence="2">The sequence shown here is derived from an EMBL/GenBank/DDBJ whole genome shotgun (WGS) entry which is preliminary data.</text>
</comment>
<dbReference type="RefSeq" id="WP_237485100.1">
    <property type="nucleotide sequence ID" value="NZ_CAKLCM010000002.1"/>
</dbReference>
<evidence type="ECO:0000313" key="3">
    <source>
        <dbReference type="Proteomes" id="UP000838160"/>
    </source>
</evidence>
<reference evidence="2" key="1">
    <citation type="submission" date="2021-12" db="EMBL/GenBank/DDBJ databases">
        <authorList>
            <person name="Rodrigo-Torres L."/>
            <person name="Arahal R. D."/>
            <person name="Lucena T."/>
        </authorList>
    </citation>
    <scope>NUCLEOTIDE SEQUENCE</scope>
    <source>
        <strain evidence="2">CECT 8226</strain>
    </source>
</reference>
<keyword evidence="3" id="KW-1185">Reference proteome</keyword>
<dbReference type="SUPFAM" id="SSF54523">
    <property type="entry name" value="Pili subunits"/>
    <property type="match status" value="1"/>
</dbReference>
<dbReference type="InterPro" id="IPR045584">
    <property type="entry name" value="Pilin-like"/>
</dbReference>
<protein>
    <recommendedName>
        <fullName evidence="4">MSHA biogenesis protein MshO</fullName>
    </recommendedName>
</protein>
<keyword evidence="1" id="KW-0812">Transmembrane</keyword>
<proteinExistence type="predicted"/>
<gene>
    <name evidence="2" type="ORF">VHP8226_02242</name>
</gene>
<dbReference type="Proteomes" id="UP000838160">
    <property type="component" value="Unassembled WGS sequence"/>
</dbReference>
<feature type="transmembrane region" description="Helical" evidence="1">
    <location>
        <begin position="7"/>
        <end position="29"/>
    </location>
</feature>
<evidence type="ECO:0000256" key="1">
    <source>
        <dbReference type="SAM" id="Phobius"/>
    </source>
</evidence>
<sequence>MKQRGFTLVEMILTVVILGILMVGSAGFLRSGTEGFVQSVERQKLHTQAQFILEKISREIRHAIPNSFTISDAGHCIEFYPIKYSGFYHLEDDTLPYSLSFFSGQSSVKTLGRYGANDFMVINPTSAGDIATNQIDIANVAIDSNDSISQVMLTTPLTSESVSARHYIADFPVKYCYLAPSSAQADFGTIVRRSPASDSVNQVTVADSVEELVFQYHSATLVSGSVIHLALSLGYNTEVAIYEQDIQVLNVP</sequence>
<organism evidence="2 3">
    <name type="scientific">Vibrio hippocampi</name>
    <dbReference type="NCBI Taxonomy" id="654686"/>
    <lineage>
        <taxon>Bacteria</taxon>
        <taxon>Pseudomonadati</taxon>
        <taxon>Pseudomonadota</taxon>
        <taxon>Gammaproteobacteria</taxon>
        <taxon>Vibrionales</taxon>
        <taxon>Vibrionaceae</taxon>
        <taxon>Vibrio</taxon>
    </lineage>
</organism>
<accession>A0ABM8ZJ60</accession>
<keyword evidence="1" id="KW-0472">Membrane</keyword>
<dbReference type="EMBL" id="CAKLCM010000002">
    <property type="protein sequence ID" value="CAH0526866.1"/>
    <property type="molecule type" value="Genomic_DNA"/>
</dbReference>
<evidence type="ECO:0000313" key="2">
    <source>
        <dbReference type="EMBL" id="CAH0526866.1"/>
    </source>
</evidence>
<evidence type="ECO:0008006" key="4">
    <source>
        <dbReference type="Google" id="ProtNLM"/>
    </source>
</evidence>
<dbReference type="Pfam" id="PF07963">
    <property type="entry name" value="N_methyl"/>
    <property type="match status" value="1"/>
</dbReference>
<dbReference type="NCBIfam" id="TIGR02532">
    <property type="entry name" value="IV_pilin_GFxxxE"/>
    <property type="match status" value="1"/>
</dbReference>
<keyword evidence="1" id="KW-1133">Transmembrane helix</keyword>